<reference evidence="13" key="1">
    <citation type="journal article" date="2019" name="Int. J. Syst. Evol. Microbiol.">
        <title>The Global Catalogue of Microorganisms (GCM) 10K type strain sequencing project: providing services to taxonomists for standard genome sequencing and annotation.</title>
        <authorList>
            <consortium name="The Broad Institute Genomics Platform"/>
            <consortium name="The Broad Institute Genome Sequencing Center for Infectious Disease"/>
            <person name="Wu L."/>
            <person name="Ma J."/>
        </authorList>
    </citation>
    <scope>NUCLEOTIDE SEQUENCE [LARGE SCALE GENOMIC DNA]</scope>
    <source>
        <strain evidence="13">NBRC 105830</strain>
    </source>
</reference>
<comment type="similarity">
    <text evidence="2">Belongs to the methyltransferase superfamily. L-isoaspartyl/D-aspartyl protein methyltransferase family.</text>
</comment>
<keyword evidence="6" id="KW-0489">Methyltransferase</keyword>
<dbReference type="SUPFAM" id="SSF53335">
    <property type="entry name" value="S-adenosyl-L-methionine-dependent methyltransferases"/>
    <property type="match status" value="1"/>
</dbReference>
<evidence type="ECO:0000256" key="5">
    <source>
        <dbReference type="ARBA" id="ARBA00022490"/>
    </source>
</evidence>
<name>A0ABQ6HKE0_9MICO</name>
<dbReference type="Proteomes" id="UP001157109">
    <property type="component" value="Unassembled WGS sequence"/>
</dbReference>
<keyword evidence="8" id="KW-0949">S-adenosyl-L-methionine</keyword>
<organism evidence="12 13">
    <name type="scientific">Arsenicicoccus piscis</name>
    <dbReference type="NCBI Taxonomy" id="673954"/>
    <lineage>
        <taxon>Bacteria</taxon>
        <taxon>Bacillati</taxon>
        <taxon>Actinomycetota</taxon>
        <taxon>Actinomycetes</taxon>
        <taxon>Micrococcales</taxon>
        <taxon>Intrasporangiaceae</taxon>
        <taxon>Arsenicicoccus</taxon>
    </lineage>
</organism>
<keyword evidence="5" id="KW-0963">Cytoplasm</keyword>
<evidence type="ECO:0000256" key="7">
    <source>
        <dbReference type="ARBA" id="ARBA00022679"/>
    </source>
</evidence>
<evidence type="ECO:0000256" key="1">
    <source>
        <dbReference type="ARBA" id="ARBA00004496"/>
    </source>
</evidence>
<dbReference type="Pfam" id="PF01135">
    <property type="entry name" value="PCMT"/>
    <property type="match status" value="1"/>
</dbReference>
<evidence type="ECO:0000256" key="3">
    <source>
        <dbReference type="ARBA" id="ARBA00011890"/>
    </source>
</evidence>
<evidence type="ECO:0000313" key="12">
    <source>
        <dbReference type="EMBL" id="GMA18880.1"/>
    </source>
</evidence>
<comment type="subcellular location">
    <subcellularLocation>
        <location evidence="1">Cytoplasm</location>
    </subcellularLocation>
</comment>
<dbReference type="Gene3D" id="3.40.50.150">
    <property type="entry name" value="Vaccinia Virus protein VP39"/>
    <property type="match status" value="1"/>
</dbReference>
<dbReference type="EMBL" id="BSUJ01000001">
    <property type="protein sequence ID" value="GMA18880.1"/>
    <property type="molecule type" value="Genomic_DNA"/>
</dbReference>
<dbReference type="InterPro" id="IPR000682">
    <property type="entry name" value="PCMT"/>
</dbReference>
<sequence>MDDSVRAAFAACPRDHYLPEGEHRRSGMDQALPTLAGSTCSQPSTVADMLGLLGVAPGQHVLDIGSGSGWTTAMLAHMTGPQGSVLGLEIDEQVMEFGRDNLARGEFPWATIRLANPVVLGAPEDGPFDRILVSAMARRVPHPLVDQLAEGVSWSSRWPE</sequence>
<protein>
    <recommendedName>
        <fullName evidence="4">Protein-L-isoaspartate O-methyltransferase</fullName>
        <ecNumber evidence="3">2.1.1.77</ecNumber>
    </recommendedName>
    <alternativeName>
        <fullName evidence="11">L-isoaspartyl protein carboxyl methyltransferase</fullName>
    </alternativeName>
    <alternativeName>
        <fullName evidence="9">Protein L-isoaspartyl methyltransferase</fullName>
    </alternativeName>
    <alternativeName>
        <fullName evidence="10">Protein-beta-aspartate methyltransferase</fullName>
    </alternativeName>
</protein>
<keyword evidence="7" id="KW-0808">Transferase</keyword>
<keyword evidence="13" id="KW-1185">Reference proteome</keyword>
<evidence type="ECO:0000256" key="2">
    <source>
        <dbReference type="ARBA" id="ARBA00005369"/>
    </source>
</evidence>
<evidence type="ECO:0000256" key="4">
    <source>
        <dbReference type="ARBA" id="ARBA00013346"/>
    </source>
</evidence>
<dbReference type="RefSeq" id="WP_284283859.1">
    <property type="nucleotide sequence ID" value="NZ_BSUJ01000001.1"/>
</dbReference>
<evidence type="ECO:0000256" key="11">
    <source>
        <dbReference type="ARBA" id="ARBA00031350"/>
    </source>
</evidence>
<comment type="caution">
    <text evidence="12">The sequence shown here is derived from an EMBL/GenBank/DDBJ whole genome shotgun (WGS) entry which is preliminary data.</text>
</comment>
<evidence type="ECO:0000256" key="8">
    <source>
        <dbReference type="ARBA" id="ARBA00022691"/>
    </source>
</evidence>
<dbReference type="PANTHER" id="PTHR11579">
    <property type="entry name" value="PROTEIN-L-ISOASPARTATE O-METHYLTRANSFERASE"/>
    <property type="match status" value="1"/>
</dbReference>
<gene>
    <name evidence="12" type="ORF">GCM10025862_09010</name>
</gene>
<dbReference type="EC" id="2.1.1.77" evidence="3"/>
<evidence type="ECO:0000313" key="13">
    <source>
        <dbReference type="Proteomes" id="UP001157109"/>
    </source>
</evidence>
<dbReference type="CDD" id="cd02440">
    <property type="entry name" value="AdoMet_MTases"/>
    <property type="match status" value="1"/>
</dbReference>
<dbReference type="InterPro" id="IPR029063">
    <property type="entry name" value="SAM-dependent_MTases_sf"/>
</dbReference>
<accession>A0ABQ6HKE0</accession>
<dbReference type="PANTHER" id="PTHR11579:SF0">
    <property type="entry name" value="PROTEIN-L-ISOASPARTATE(D-ASPARTATE) O-METHYLTRANSFERASE"/>
    <property type="match status" value="1"/>
</dbReference>
<evidence type="ECO:0000256" key="9">
    <source>
        <dbReference type="ARBA" id="ARBA00030757"/>
    </source>
</evidence>
<proteinExistence type="inferred from homology"/>
<evidence type="ECO:0000256" key="10">
    <source>
        <dbReference type="ARBA" id="ARBA00031323"/>
    </source>
</evidence>
<evidence type="ECO:0000256" key="6">
    <source>
        <dbReference type="ARBA" id="ARBA00022603"/>
    </source>
</evidence>